<keyword evidence="1" id="KW-0234">DNA repair</keyword>
<evidence type="ECO:0000313" key="3">
    <source>
        <dbReference type="Proteomes" id="UP000053766"/>
    </source>
</evidence>
<dbReference type="PANTHER" id="PTHR13152">
    <property type="entry name" value="TFIIH, POLYPEPTIDE 4"/>
    <property type="match status" value="1"/>
</dbReference>
<dbReference type="GO" id="GO:0003690">
    <property type="term" value="F:double-stranded DNA binding"/>
    <property type="evidence" value="ECO:0007669"/>
    <property type="project" value="TreeGrafter"/>
</dbReference>
<name>A0A0D8XTJ2_DICVI</name>
<keyword evidence="1" id="KW-0227">DNA damage</keyword>
<dbReference type="GO" id="GO:0005675">
    <property type="term" value="C:transcription factor TFIIH holo complex"/>
    <property type="evidence" value="ECO:0007669"/>
    <property type="project" value="TreeGrafter"/>
</dbReference>
<comment type="subcellular location">
    <subcellularLocation>
        <location evidence="1">Nucleus</location>
    </subcellularLocation>
</comment>
<reference evidence="3" key="2">
    <citation type="journal article" date="2016" name="Sci. Rep.">
        <title>Dictyocaulus viviparus genome, variome and transcriptome elucidate lungworm biology and support future intervention.</title>
        <authorList>
            <person name="McNulty S.N."/>
            <person name="Strube C."/>
            <person name="Rosa B.A."/>
            <person name="Martin J.C."/>
            <person name="Tyagi R."/>
            <person name="Choi Y.J."/>
            <person name="Wang Q."/>
            <person name="Hallsworth Pepin K."/>
            <person name="Zhang X."/>
            <person name="Ozersky P."/>
            <person name="Wilson R.K."/>
            <person name="Sternberg P.W."/>
            <person name="Gasser R.B."/>
            <person name="Mitreva M."/>
        </authorList>
    </citation>
    <scope>NUCLEOTIDE SEQUENCE [LARGE SCALE GENOMIC DNA]</scope>
    <source>
        <strain evidence="3">HannoverDv2000</strain>
    </source>
</reference>
<dbReference type="Proteomes" id="UP000053766">
    <property type="component" value="Unassembled WGS sequence"/>
</dbReference>
<protein>
    <recommendedName>
        <fullName evidence="1">General transcription factor IIH subunit 4</fullName>
    </recommendedName>
</protein>
<evidence type="ECO:0000256" key="1">
    <source>
        <dbReference type="RuleBase" id="RU364024"/>
    </source>
</evidence>
<gene>
    <name evidence="2" type="ORF">DICVIV_05958</name>
</gene>
<dbReference type="AlphaFoldDB" id="A0A0D8XTJ2"/>
<dbReference type="GO" id="GO:0001671">
    <property type="term" value="F:ATPase activator activity"/>
    <property type="evidence" value="ECO:0007669"/>
    <property type="project" value="InterPro"/>
</dbReference>
<dbReference type="STRING" id="29172.A0A0D8XTJ2"/>
<dbReference type="GO" id="GO:0000439">
    <property type="term" value="C:transcription factor TFIIH core complex"/>
    <property type="evidence" value="ECO:0007669"/>
    <property type="project" value="InterPro"/>
</dbReference>
<dbReference type="EMBL" id="KN716287">
    <property type="protein sequence ID" value="KJH47938.1"/>
    <property type="molecule type" value="Genomic_DNA"/>
</dbReference>
<sequence>MEKHFDSWYLALPSEKNMSSVSSTTRELFYAAGFTNNDEGSADLEITSAGFQFLLLNSVQQVWTYIIEYLKLETSKGCDIKSILDLLIRVVLCVARGNFSQTAFEIDNNWTSDQMTLLMHMRELGLVFIRKRKDG</sequence>
<proteinExistence type="inferred from homology"/>
<comment type="similarity">
    <text evidence="1">Belongs to the TFB2 family.</text>
</comment>
<keyword evidence="1" id="KW-0804">Transcription</keyword>
<dbReference type="GO" id="GO:0006289">
    <property type="term" value="P:nucleotide-excision repair"/>
    <property type="evidence" value="ECO:0007669"/>
    <property type="project" value="InterPro"/>
</dbReference>
<dbReference type="InterPro" id="IPR004598">
    <property type="entry name" value="TFIIH_p52/Tfb2"/>
</dbReference>
<dbReference type="OrthoDB" id="364513at2759"/>
<dbReference type="PANTHER" id="PTHR13152:SF0">
    <property type="entry name" value="GENERAL TRANSCRIPTION FACTOR IIH SUBUNIT 4"/>
    <property type="match status" value="1"/>
</dbReference>
<organism evidence="2 3">
    <name type="scientific">Dictyocaulus viviparus</name>
    <name type="common">Bovine lungworm</name>
    <dbReference type="NCBI Taxonomy" id="29172"/>
    <lineage>
        <taxon>Eukaryota</taxon>
        <taxon>Metazoa</taxon>
        <taxon>Ecdysozoa</taxon>
        <taxon>Nematoda</taxon>
        <taxon>Chromadorea</taxon>
        <taxon>Rhabditida</taxon>
        <taxon>Rhabditina</taxon>
        <taxon>Rhabditomorpha</taxon>
        <taxon>Strongyloidea</taxon>
        <taxon>Metastrongylidae</taxon>
        <taxon>Dictyocaulus</taxon>
    </lineage>
</organism>
<reference evidence="2 3" key="1">
    <citation type="submission" date="2013-11" db="EMBL/GenBank/DDBJ databases">
        <title>Draft genome of the bovine lungworm Dictyocaulus viviparus.</title>
        <authorList>
            <person name="Mitreva M."/>
        </authorList>
    </citation>
    <scope>NUCLEOTIDE SEQUENCE [LARGE SCALE GENOMIC DNA]</scope>
    <source>
        <strain evidence="2 3">HannoverDv2000</strain>
    </source>
</reference>
<evidence type="ECO:0000313" key="2">
    <source>
        <dbReference type="EMBL" id="KJH47938.1"/>
    </source>
</evidence>
<comment type="function">
    <text evidence="1">Component of the general transcription and DNA repair factor IIH (TFIIH) core complex which is involved in general and transcription-coupled nucleotide excision repair (NER) of damaged DNA.</text>
</comment>
<accession>A0A0D8XTJ2</accession>
<keyword evidence="1" id="KW-0805">Transcription regulation</keyword>
<keyword evidence="3" id="KW-1185">Reference proteome</keyword>
<dbReference type="Pfam" id="PF03849">
    <property type="entry name" value="Tfb2"/>
    <property type="match status" value="1"/>
</dbReference>
<keyword evidence="1" id="KW-0539">Nucleus</keyword>